<evidence type="ECO:0000256" key="3">
    <source>
        <dbReference type="ARBA" id="ARBA00022475"/>
    </source>
</evidence>
<dbReference type="InterPro" id="IPR053166">
    <property type="entry name" value="UPF0718_permease"/>
</dbReference>
<protein>
    <submittedName>
        <fullName evidence="8">Putative permease</fullName>
    </submittedName>
</protein>
<dbReference type="GO" id="GO:0005886">
    <property type="term" value="C:plasma membrane"/>
    <property type="evidence" value="ECO:0007669"/>
    <property type="project" value="UniProtKB-SubCell"/>
</dbReference>
<feature type="transmembrane region" description="Helical" evidence="7">
    <location>
        <begin position="146"/>
        <end position="166"/>
    </location>
</feature>
<evidence type="ECO:0000256" key="2">
    <source>
        <dbReference type="ARBA" id="ARBA00006386"/>
    </source>
</evidence>
<feature type="transmembrane region" description="Helical" evidence="7">
    <location>
        <begin position="242"/>
        <end position="265"/>
    </location>
</feature>
<dbReference type="EMBL" id="JGZM01000001">
    <property type="protein sequence ID" value="KFI89345.1"/>
    <property type="molecule type" value="Genomic_DNA"/>
</dbReference>
<evidence type="ECO:0000256" key="4">
    <source>
        <dbReference type="ARBA" id="ARBA00022692"/>
    </source>
</evidence>
<proteinExistence type="inferred from homology"/>
<name>A0A087D1E5_9BIFI</name>
<evidence type="ECO:0000313" key="9">
    <source>
        <dbReference type="Proteomes" id="UP000029040"/>
    </source>
</evidence>
<comment type="similarity">
    <text evidence="2">Belongs to the UPF0718 family.</text>
</comment>
<keyword evidence="6 7" id="KW-0472">Membrane</keyword>
<dbReference type="Pfam" id="PF03773">
    <property type="entry name" value="ArsP_1"/>
    <property type="match status" value="1"/>
</dbReference>
<evidence type="ECO:0000256" key="5">
    <source>
        <dbReference type="ARBA" id="ARBA00022989"/>
    </source>
</evidence>
<dbReference type="RefSeq" id="WP_033509377.1">
    <property type="nucleotide sequence ID" value="NZ_JDTM01000006.1"/>
</dbReference>
<feature type="transmembrane region" description="Helical" evidence="7">
    <location>
        <begin position="307"/>
        <end position="326"/>
    </location>
</feature>
<sequence length="333" mass="35780">MQEIGSFILDQLLKMQWLSDLVASMLACFGIDPQSSWGGTLHFFIYDTIKIVILLVTMIFVISYIQSYFPPERSRRILSRFRGIQGNAVGALLGTVTPFCSCSSIPLFIGFTRAGLPLGVTFSFLISSPMVDLGSLVLITSAFGPGVAVLYTVFGLVVAIAGGALIQRFGMDDQVMDFVRGESVDAEEDMRRTPRERALYAAGETASTFRKVFPYILVGVGIGSLVHNWIPQEVIEPVLGDGNPFAVILATVAGAPIYADVFGVIPIAESLLAKGAALGTVLSFMMSVTVLSISSLIMLARVVKPKLLGIFVGICLIGIVACGYTFNVLQPFL</sequence>
<dbReference type="AlphaFoldDB" id="A0A087D1E5"/>
<feature type="transmembrane region" description="Helical" evidence="7">
    <location>
        <begin position="86"/>
        <end position="109"/>
    </location>
</feature>
<feature type="transmembrane region" description="Helical" evidence="7">
    <location>
        <begin position="212"/>
        <end position="230"/>
    </location>
</feature>
<keyword evidence="3" id="KW-1003">Cell membrane</keyword>
<comment type="subcellular location">
    <subcellularLocation>
        <location evidence="1">Cell membrane</location>
        <topology evidence="1">Multi-pass membrane protein</topology>
    </subcellularLocation>
</comment>
<gene>
    <name evidence="8" type="ORF">BSAE_0820</name>
</gene>
<evidence type="ECO:0000256" key="6">
    <source>
        <dbReference type="ARBA" id="ARBA00023136"/>
    </source>
</evidence>
<evidence type="ECO:0000256" key="1">
    <source>
        <dbReference type="ARBA" id="ARBA00004651"/>
    </source>
</evidence>
<evidence type="ECO:0000256" key="7">
    <source>
        <dbReference type="SAM" id="Phobius"/>
    </source>
</evidence>
<comment type="caution">
    <text evidence="8">The sequence shown here is derived from an EMBL/GenBank/DDBJ whole genome shotgun (WGS) entry which is preliminary data.</text>
</comment>
<reference evidence="8 9" key="1">
    <citation type="submission" date="2014-03" db="EMBL/GenBank/DDBJ databases">
        <title>Genomics of Bifidobacteria.</title>
        <authorList>
            <person name="Ventura M."/>
            <person name="Milani C."/>
            <person name="Lugli G.A."/>
        </authorList>
    </citation>
    <scope>NUCLEOTIDE SEQUENCE [LARGE SCALE GENOMIC DNA]</scope>
    <source>
        <strain evidence="8 9">LMG 14934</strain>
    </source>
</reference>
<keyword evidence="5 7" id="KW-1133">Transmembrane helix</keyword>
<organism evidence="8 9">
    <name type="scientific">Bifidobacterium pullorum subsp. saeculare DSM 6531 = LMG 14934</name>
    <dbReference type="NCBI Taxonomy" id="1437611"/>
    <lineage>
        <taxon>Bacteria</taxon>
        <taxon>Bacillati</taxon>
        <taxon>Actinomycetota</taxon>
        <taxon>Actinomycetes</taxon>
        <taxon>Bifidobacteriales</taxon>
        <taxon>Bifidobacteriaceae</taxon>
        <taxon>Bifidobacterium</taxon>
    </lineage>
</organism>
<feature type="transmembrane region" description="Helical" evidence="7">
    <location>
        <begin position="43"/>
        <end position="65"/>
    </location>
</feature>
<dbReference type="InterPro" id="IPR005524">
    <property type="entry name" value="DUF318"/>
</dbReference>
<accession>A0A087D1E5</accession>
<feature type="transmembrane region" description="Helical" evidence="7">
    <location>
        <begin position="277"/>
        <end position="300"/>
    </location>
</feature>
<dbReference type="PANTHER" id="PTHR42775:SF2">
    <property type="entry name" value="PERMEASE"/>
    <property type="match status" value="1"/>
</dbReference>
<dbReference type="PANTHER" id="PTHR42775">
    <property type="entry name" value="PERMEASE RV2963-RELATED"/>
    <property type="match status" value="1"/>
</dbReference>
<keyword evidence="4 7" id="KW-0812">Transmembrane</keyword>
<evidence type="ECO:0000313" key="8">
    <source>
        <dbReference type="EMBL" id="KFI89345.1"/>
    </source>
</evidence>
<dbReference type="Proteomes" id="UP000029040">
    <property type="component" value="Unassembled WGS sequence"/>
</dbReference>